<dbReference type="PANTHER" id="PTHR30287:SF1">
    <property type="entry name" value="INNER MEMBRANE PROTEIN"/>
    <property type="match status" value="1"/>
</dbReference>
<proteinExistence type="predicted"/>
<dbReference type="Pfam" id="PF02687">
    <property type="entry name" value="FtsX"/>
    <property type="match status" value="2"/>
</dbReference>
<evidence type="ECO:0000256" key="2">
    <source>
        <dbReference type="ARBA" id="ARBA00022475"/>
    </source>
</evidence>
<dbReference type="PANTHER" id="PTHR30287">
    <property type="entry name" value="MEMBRANE COMPONENT OF PREDICTED ABC SUPERFAMILY METABOLITE UPTAKE TRANSPORTER"/>
    <property type="match status" value="1"/>
</dbReference>
<dbReference type="InterPro" id="IPR003838">
    <property type="entry name" value="ABC3_permease_C"/>
</dbReference>
<feature type="transmembrane region" description="Helical" evidence="6">
    <location>
        <begin position="416"/>
        <end position="439"/>
    </location>
</feature>
<dbReference type="EMBL" id="PIPL01000001">
    <property type="protein sequence ID" value="RUO26144.1"/>
    <property type="molecule type" value="Genomic_DNA"/>
</dbReference>
<feature type="transmembrane region" description="Helical" evidence="6">
    <location>
        <begin position="306"/>
        <end position="335"/>
    </location>
</feature>
<feature type="transmembrane region" description="Helical" evidence="6">
    <location>
        <begin position="347"/>
        <end position="370"/>
    </location>
</feature>
<feature type="transmembrane region" description="Helical" evidence="6">
    <location>
        <begin position="390"/>
        <end position="410"/>
    </location>
</feature>
<accession>A0A432W7T4</accession>
<feature type="transmembrane region" description="Helical" evidence="6">
    <location>
        <begin position="256"/>
        <end position="276"/>
    </location>
</feature>
<evidence type="ECO:0000313" key="8">
    <source>
        <dbReference type="EMBL" id="RUO26144.1"/>
    </source>
</evidence>
<evidence type="ECO:0000256" key="5">
    <source>
        <dbReference type="ARBA" id="ARBA00023136"/>
    </source>
</evidence>
<evidence type="ECO:0000259" key="7">
    <source>
        <dbReference type="Pfam" id="PF02687"/>
    </source>
</evidence>
<keyword evidence="9" id="KW-1185">Reference proteome</keyword>
<reference evidence="8 9" key="1">
    <citation type="journal article" date="2011" name="Front. Microbiol.">
        <title>Genomic signatures of strain selection and enhancement in Bacillus atrophaeus var. globigii, a historical biowarfare simulant.</title>
        <authorList>
            <person name="Gibbons H.S."/>
            <person name="Broomall S.M."/>
            <person name="McNew L.A."/>
            <person name="Daligault H."/>
            <person name="Chapman C."/>
            <person name="Bruce D."/>
            <person name="Karavis M."/>
            <person name="Krepps M."/>
            <person name="McGregor P.A."/>
            <person name="Hong C."/>
            <person name="Park K.H."/>
            <person name="Akmal A."/>
            <person name="Feldman A."/>
            <person name="Lin J.S."/>
            <person name="Chang W.E."/>
            <person name="Higgs B.W."/>
            <person name="Demirev P."/>
            <person name="Lindquist J."/>
            <person name="Liem A."/>
            <person name="Fochler E."/>
            <person name="Read T.D."/>
            <person name="Tapia R."/>
            <person name="Johnson S."/>
            <person name="Bishop-Lilly K.A."/>
            <person name="Detter C."/>
            <person name="Han C."/>
            <person name="Sozhamannan S."/>
            <person name="Rosenzweig C.N."/>
            <person name="Skowronski E.W."/>
        </authorList>
    </citation>
    <scope>NUCLEOTIDE SEQUENCE [LARGE SCALE GENOMIC DNA]</scope>
    <source>
        <strain evidence="8 9">MLST1</strain>
    </source>
</reference>
<feature type="domain" description="ABC3 transporter permease C-terminal" evidence="7">
    <location>
        <begin position="259"/>
        <end position="377"/>
    </location>
</feature>
<feature type="transmembrane region" description="Helical" evidence="6">
    <location>
        <begin position="21"/>
        <end position="40"/>
    </location>
</feature>
<name>A0A432W7T4_9GAMM</name>
<gene>
    <name evidence="8" type="ORF">CWE09_05320</name>
</gene>
<feature type="transmembrane region" description="Helical" evidence="6">
    <location>
        <begin position="704"/>
        <end position="725"/>
    </location>
</feature>
<sequence>MWHKISWRLLKHELKRGELTIMAAAVSLAVCAVLSLSLFSERLQAGLLERSAEFLAADRVLRSRAEINTEWLTRAEQEGLQWAQRVSFNSMAFAAEELALVDIKAVSAGYPLRGQLETADSPYASGEVTTDLPQSGETWVHSQLFQRLQLNIGDELEVGDSVFIVTRVLTHEPDSGLNVFTDSPNVLIAYQDLEATGLIQPGSRVNYNYLFAGEPAAIERYEDWLLPQLDDVTQRWRGITDGDTPLAASLQRAEQFMLLASLLGVVLAATAVAVAAQRYCQRNYDAVAIMKTLGGRKGTIQRIFTLHLLLLTFFSIILGLVLGWLLQGAVIIWVSSQLGQSLPAAGAGPYGLAIATGLLCALMFSLYPLLRLIKVPPLRVLHRELGGSSVRAWLQWLLGGTTIYVLMVMYSGSWLLSAALLAGGSLAVLLLMGISRLFIRASRQAGMQAGSSWRLAMAGLQRRARQNSVQMISFATALMLFLLVLALRNELLADWQDQLPDDAPNYFVVNVAPDQVQPMSEMFEREQVSATSLYPMVPGRLTAINDELVRDEVSKEERDASEFREGFGRELQLTWLADLPPNNEIVRGSWFAEDSSGEVSVESQVADRLGLNLGDELSFRVGGDEFTVPVTSIREVDWNTMQPNFYMIFDPAVLTDSSATYIASFHLDESRKAELYNLFSDFPQVSLIDVDDIIQQLREVIQQVSLAITFVLVLVVLAGGLVLVAQVQATLEEREQELVILRTLGAPTKLLSRAVTYEFLILGALAGLIAAIAMELSVFLLQTQAFGMQPSLHWRFWLLGPVTGAVIVAVLGRFVCRRLLAQNAATLIRNLS</sequence>
<dbReference type="AlphaFoldDB" id="A0A432W7T4"/>
<evidence type="ECO:0000256" key="3">
    <source>
        <dbReference type="ARBA" id="ARBA00022692"/>
    </source>
</evidence>
<comment type="subcellular location">
    <subcellularLocation>
        <location evidence="1">Cell membrane</location>
        <topology evidence="1">Multi-pass membrane protein</topology>
    </subcellularLocation>
</comment>
<keyword evidence="4 6" id="KW-1133">Transmembrane helix</keyword>
<organism evidence="8 9">
    <name type="scientific">Aliidiomarina minuta</name>
    <dbReference type="NCBI Taxonomy" id="880057"/>
    <lineage>
        <taxon>Bacteria</taxon>
        <taxon>Pseudomonadati</taxon>
        <taxon>Pseudomonadota</taxon>
        <taxon>Gammaproteobacteria</taxon>
        <taxon>Alteromonadales</taxon>
        <taxon>Idiomarinaceae</taxon>
        <taxon>Aliidiomarina</taxon>
    </lineage>
</organism>
<dbReference type="RefSeq" id="WP_126802959.1">
    <property type="nucleotide sequence ID" value="NZ_PIPL01000001.1"/>
</dbReference>
<keyword evidence="3 6" id="KW-0812">Transmembrane</keyword>
<keyword evidence="2" id="KW-1003">Cell membrane</keyword>
<evidence type="ECO:0000256" key="6">
    <source>
        <dbReference type="SAM" id="Phobius"/>
    </source>
</evidence>
<evidence type="ECO:0000313" key="9">
    <source>
        <dbReference type="Proteomes" id="UP000288293"/>
    </source>
</evidence>
<keyword evidence="5 6" id="KW-0472">Membrane</keyword>
<feature type="transmembrane region" description="Helical" evidence="6">
    <location>
        <begin position="794"/>
        <end position="816"/>
    </location>
</feature>
<dbReference type="GO" id="GO:0005886">
    <property type="term" value="C:plasma membrane"/>
    <property type="evidence" value="ECO:0007669"/>
    <property type="project" value="UniProtKB-SubCell"/>
</dbReference>
<feature type="domain" description="ABC3 transporter permease C-terminal" evidence="7">
    <location>
        <begin position="710"/>
        <end position="820"/>
    </location>
</feature>
<feature type="transmembrane region" description="Helical" evidence="6">
    <location>
        <begin position="759"/>
        <end position="782"/>
    </location>
</feature>
<dbReference type="OrthoDB" id="5292592at2"/>
<dbReference type="PRINTS" id="PR00173">
    <property type="entry name" value="EDTRNSPORT"/>
</dbReference>
<evidence type="ECO:0000256" key="1">
    <source>
        <dbReference type="ARBA" id="ARBA00004651"/>
    </source>
</evidence>
<comment type="caution">
    <text evidence="8">The sequence shown here is derived from an EMBL/GenBank/DDBJ whole genome shotgun (WGS) entry which is preliminary data.</text>
</comment>
<evidence type="ECO:0000256" key="4">
    <source>
        <dbReference type="ARBA" id="ARBA00022989"/>
    </source>
</evidence>
<feature type="transmembrane region" description="Helical" evidence="6">
    <location>
        <begin position="469"/>
        <end position="487"/>
    </location>
</feature>
<dbReference type="Proteomes" id="UP000288293">
    <property type="component" value="Unassembled WGS sequence"/>
</dbReference>
<protein>
    <submittedName>
        <fullName evidence="8">ABC transporter permease</fullName>
    </submittedName>
</protein>
<dbReference type="InterPro" id="IPR038766">
    <property type="entry name" value="Membrane_comp_ABC_pdt"/>
</dbReference>